<dbReference type="Proteomes" id="UP000320839">
    <property type="component" value="Chromosome"/>
</dbReference>
<evidence type="ECO:0000313" key="1">
    <source>
        <dbReference type="EMBL" id="QDV21266.1"/>
    </source>
</evidence>
<name>A0A518FYA5_9PLAN</name>
<protein>
    <submittedName>
        <fullName evidence="1">Uncharacterized protein</fullName>
    </submittedName>
</protein>
<accession>A0A518FYA5</accession>
<dbReference type="EMBL" id="CP036317">
    <property type="protein sequence ID" value="QDV21266.1"/>
    <property type="molecule type" value="Genomic_DNA"/>
</dbReference>
<dbReference type="AlphaFoldDB" id="A0A518FYA5"/>
<evidence type="ECO:0000313" key="2">
    <source>
        <dbReference type="Proteomes" id="UP000320839"/>
    </source>
</evidence>
<sequence length="61" mass="6848">MNTKPIQTAERDVAAAMINSFAGLVHARLRGWSSKVLMYERELKEFGVHVTFSNENGGDHE</sequence>
<organism evidence="1 2">
    <name type="scientific">Gimesia panareensis</name>
    <dbReference type="NCBI Taxonomy" id="2527978"/>
    <lineage>
        <taxon>Bacteria</taxon>
        <taxon>Pseudomonadati</taxon>
        <taxon>Planctomycetota</taxon>
        <taxon>Planctomycetia</taxon>
        <taxon>Planctomycetales</taxon>
        <taxon>Planctomycetaceae</taxon>
        <taxon>Gimesia</taxon>
    </lineage>
</organism>
<reference evidence="1 2" key="1">
    <citation type="submission" date="2019-02" db="EMBL/GenBank/DDBJ databases">
        <title>Deep-cultivation of Planctomycetes and their phenomic and genomic characterization uncovers novel biology.</title>
        <authorList>
            <person name="Wiegand S."/>
            <person name="Jogler M."/>
            <person name="Boedeker C."/>
            <person name="Pinto D."/>
            <person name="Vollmers J."/>
            <person name="Rivas-Marin E."/>
            <person name="Kohn T."/>
            <person name="Peeters S.H."/>
            <person name="Heuer A."/>
            <person name="Rast P."/>
            <person name="Oberbeckmann S."/>
            <person name="Bunk B."/>
            <person name="Jeske O."/>
            <person name="Meyerdierks A."/>
            <person name="Storesund J.E."/>
            <person name="Kallscheuer N."/>
            <person name="Luecker S."/>
            <person name="Lage O.M."/>
            <person name="Pohl T."/>
            <person name="Merkel B.J."/>
            <person name="Hornburger P."/>
            <person name="Mueller R.-W."/>
            <person name="Bruemmer F."/>
            <person name="Labrenz M."/>
            <person name="Spormann A.M."/>
            <person name="Op den Camp H."/>
            <person name="Overmann J."/>
            <person name="Amann R."/>
            <person name="Jetten M.S.M."/>
            <person name="Mascher T."/>
            <person name="Medema M.H."/>
            <person name="Devos D.P."/>
            <person name="Kaster A.-K."/>
            <person name="Ovreas L."/>
            <person name="Rohde M."/>
            <person name="Galperin M.Y."/>
            <person name="Jogler C."/>
        </authorList>
    </citation>
    <scope>NUCLEOTIDE SEQUENCE [LARGE SCALE GENOMIC DNA]</scope>
    <source>
        <strain evidence="1 2">Pan153</strain>
    </source>
</reference>
<gene>
    <name evidence="1" type="ORF">Pan153_59540</name>
</gene>
<proteinExistence type="predicted"/>